<dbReference type="AlphaFoldDB" id="A0A067SIH9"/>
<dbReference type="HOGENOM" id="CLU_1678015_0_0_1"/>
<sequence length="157" mass="16509">MHEFRPCLCLCGSRSFLASSPPQPISTGTILVRIPNAAHGVHTTTACYSTTSPIPHSPIATLLLVSPVQRPPRHGCLATSSSPLFKSLVLPSALLGQLSRFAPVLDAASIVLFLTPSPAVLPHSPQSEPHLPTTSQCPGCRPRLPMVGLLTSPLPCL</sequence>
<protein>
    <submittedName>
        <fullName evidence="1">Uncharacterized protein</fullName>
    </submittedName>
</protein>
<dbReference type="EMBL" id="KL142396">
    <property type="protein sequence ID" value="KDR70755.1"/>
    <property type="molecule type" value="Genomic_DNA"/>
</dbReference>
<keyword evidence="2" id="KW-1185">Reference proteome</keyword>
<proteinExistence type="predicted"/>
<organism evidence="1 2">
    <name type="scientific">Galerina marginata (strain CBS 339.88)</name>
    <dbReference type="NCBI Taxonomy" id="685588"/>
    <lineage>
        <taxon>Eukaryota</taxon>
        <taxon>Fungi</taxon>
        <taxon>Dikarya</taxon>
        <taxon>Basidiomycota</taxon>
        <taxon>Agaricomycotina</taxon>
        <taxon>Agaricomycetes</taxon>
        <taxon>Agaricomycetidae</taxon>
        <taxon>Agaricales</taxon>
        <taxon>Agaricineae</taxon>
        <taxon>Strophariaceae</taxon>
        <taxon>Galerina</taxon>
    </lineage>
</organism>
<evidence type="ECO:0000313" key="1">
    <source>
        <dbReference type="EMBL" id="KDR70755.1"/>
    </source>
</evidence>
<evidence type="ECO:0000313" key="2">
    <source>
        <dbReference type="Proteomes" id="UP000027222"/>
    </source>
</evidence>
<reference evidence="2" key="1">
    <citation type="journal article" date="2014" name="Proc. Natl. Acad. Sci. U.S.A.">
        <title>Extensive sampling of basidiomycete genomes demonstrates inadequacy of the white-rot/brown-rot paradigm for wood decay fungi.</title>
        <authorList>
            <person name="Riley R."/>
            <person name="Salamov A.A."/>
            <person name="Brown D.W."/>
            <person name="Nagy L.G."/>
            <person name="Floudas D."/>
            <person name="Held B.W."/>
            <person name="Levasseur A."/>
            <person name="Lombard V."/>
            <person name="Morin E."/>
            <person name="Otillar R."/>
            <person name="Lindquist E.A."/>
            <person name="Sun H."/>
            <person name="LaButti K.M."/>
            <person name="Schmutz J."/>
            <person name="Jabbour D."/>
            <person name="Luo H."/>
            <person name="Baker S.E."/>
            <person name="Pisabarro A.G."/>
            <person name="Walton J.D."/>
            <person name="Blanchette R.A."/>
            <person name="Henrissat B."/>
            <person name="Martin F."/>
            <person name="Cullen D."/>
            <person name="Hibbett D.S."/>
            <person name="Grigoriev I.V."/>
        </authorList>
    </citation>
    <scope>NUCLEOTIDE SEQUENCE [LARGE SCALE GENOMIC DNA]</scope>
    <source>
        <strain evidence="2">CBS 339.88</strain>
    </source>
</reference>
<dbReference type="Proteomes" id="UP000027222">
    <property type="component" value="Unassembled WGS sequence"/>
</dbReference>
<gene>
    <name evidence="1" type="ORF">GALMADRAFT_230032</name>
</gene>
<accession>A0A067SIH9</accession>
<name>A0A067SIH9_GALM3</name>